<evidence type="ECO:0000313" key="2">
    <source>
        <dbReference type="EMBL" id="MDA2805814.1"/>
    </source>
</evidence>
<feature type="transmembrane region" description="Helical" evidence="1">
    <location>
        <begin position="85"/>
        <end position="106"/>
    </location>
</feature>
<dbReference type="RefSeq" id="WP_270678461.1">
    <property type="nucleotide sequence ID" value="NZ_JAQFWP010000025.1"/>
</dbReference>
<name>A0ABT4TM96_9ACTN</name>
<sequence length="159" mass="15556">MDETTKSATPTTLLAAGALLVGAAPAAWWAVRTPPDAIPDADHAIAAPTLPDGAAAVIGIAGAAFALAGLALLIRLTVAGRIGGLHLSTALLLAPPSALAGVWWAIATAPVIGANIGFGMATVVFPPVAAVCLAAALTTGLLARRKRGASRSGTVRAGD</sequence>
<evidence type="ECO:0008006" key="4">
    <source>
        <dbReference type="Google" id="ProtNLM"/>
    </source>
</evidence>
<organism evidence="2 3">
    <name type="scientific">Nocardiopsis suaedae</name>
    <dbReference type="NCBI Taxonomy" id="3018444"/>
    <lineage>
        <taxon>Bacteria</taxon>
        <taxon>Bacillati</taxon>
        <taxon>Actinomycetota</taxon>
        <taxon>Actinomycetes</taxon>
        <taxon>Streptosporangiales</taxon>
        <taxon>Nocardiopsidaceae</taxon>
        <taxon>Nocardiopsis</taxon>
    </lineage>
</organism>
<feature type="transmembrane region" description="Helical" evidence="1">
    <location>
        <begin position="118"/>
        <end position="143"/>
    </location>
</feature>
<evidence type="ECO:0000313" key="3">
    <source>
        <dbReference type="Proteomes" id="UP001165685"/>
    </source>
</evidence>
<reference evidence="2" key="1">
    <citation type="submission" date="2023-01" db="EMBL/GenBank/DDBJ databases">
        <title>Draft genome sequence of Nocardiopsis sp. LSu2-4 isolated from halophytes.</title>
        <authorList>
            <person name="Duangmal K."/>
            <person name="Chantavorakit T."/>
        </authorList>
    </citation>
    <scope>NUCLEOTIDE SEQUENCE</scope>
    <source>
        <strain evidence="2">LSu2-4</strain>
    </source>
</reference>
<accession>A0ABT4TM96</accession>
<keyword evidence="1" id="KW-0812">Transmembrane</keyword>
<protein>
    <recommendedName>
        <fullName evidence="4">Trp biosynthesis protein</fullName>
    </recommendedName>
</protein>
<keyword evidence="3" id="KW-1185">Reference proteome</keyword>
<comment type="caution">
    <text evidence="2">The sequence shown here is derived from an EMBL/GenBank/DDBJ whole genome shotgun (WGS) entry which is preliminary data.</text>
</comment>
<dbReference type="EMBL" id="JAQFWP010000025">
    <property type="protein sequence ID" value="MDA2805814.1"/>
    <property type="molecule type" value="Genomic_DNA"/>
</dbReference>
<dbReference type="Proteomes" id="UP001165685">
    <property type="component" value="Unassembled WGS sequence"/>
</dbReference>
<keyword evidence="1" id="KW-0472">Membrane</keyword>
<keyword evidence="1" id="KW-1133">Transmembrane helix</keyword>
<gene>
    <name evidence="2" type="ORF">O4U47_14960</name>
</gene>
<feature type="transmembrane region" description="Helical" evidence="1">
    <location>
        <begin position="12"/>
        <end position="31"/>
    </location>
</feature>
<feature type="transmembrane region" description="Helical" evidence="1">
    <location>
        <begin position="53"/>
        <end position="73"/>
    </location>
</feature>
<evidence type="ECO:0000256" key="1">
    <source>
        <dbReference type="SAM" id="Phobius"/>
    </source>
</evidence>
<proteinExistence type="predicted"/>